<evidence type="ECO:0000256" key="1">
    <source>
        <dbReference type="ARBA" id="ARBA00001970"/>
    </source>
</evidence>
<gene>
    <name evidence="12" type="ordered locus">Mlg_0430</name>
</gene>
<dbReference type="RefSeq" id="WP_011628180.1">
    <property type="nucleotide sequence ID" value="NC_008340.1"/>
</dbReference>
<keyword evidence="5 8" id="KW-0479">Metal-binding</keyword>
<name>Q0ABK3_ALKEH</name>
<comment type="cofactor">
    <cofactor evidence="1">
        <name>heme b</name>
        <dbReference type="ChEBI" id="CHEBI:60344"/>
    </cofactor>
</comment>
<evidence type="ECO:0000256" key="3">
    <source>
        <dbReference type="ARBA" id="ARBA00022434"/>
    </source>
</evidence>
<dbReference type="AlphaFoldDB" id="Q0ABK3"/>
<evidence type="ECO:0000256" key="7">
    <source>
        <dbReference type="ARBA" id="ARBA00036243"/>
    </source>
</evidence>
<comment type="function">
    <text evidence="8">Iron-storage protein, whose ferroxidase center binds Fe(2+), oxidizes it using dioxygen to Fe(3+), and participates in the subsequent Fe(3+) oxide mineral core formation within the central cavity of the BFR protein shell.</text>
</comment>
<protein>
    <recommendedName>
        <fullName evidence="8 10">Bacterioferritin</fullName>
        <ecNumber evidence="8">1.16.3.1</ecNumber>
    </recommendedName>
</protein>
<dbReference type="InterPro" id="IPR009078">
    <property type="entry name" value="Ferritin-like_SF"/>
</dbReference>
<evidence type="ECO:0000313" key="12">
    <source>
        <dbReference type="EMBL" id="ABI55784.1"/>
    </source>
</evidence>
<dbReference type="SUPFAM" id="SSF47240">
    <property type="entry name" value="Ferritin-like"/>
    <property type="match status" value="1"/>
</dbReference>
<dbReference type="InterPro" id="IPR009040">
    <property type="entry name" value="Ferritin-like_diiron"/>
</dbReference>
<feature type="binding site" evidence="9">
    <location>
        <position position="127"/>
    </location>
    <ligand>
        <name>Fe cation</name>
        <dbReference type="ChEBI" id="CHEBI:24875"/>
        <label>2</label>
    </ligand>
</feature>
<dbReference type="GO" id="GO:0140315">
    <property type="term" value="F:iron ion sequestering activity"/>
    <property type="evidence" value="ECO:0007669"/>
    <property type="project" value="UniProtKB-ARBA"/>
</dbReference>
<evidence type="ECO:0000256" key="9">
    <source>
        <dbReference type="PIRSR" id="PIRSR002560-1"/>
    </source>
</evidence>
<feature type="binding site" evidence="9">
    <location>
        <position position="51"/>
    </location>
    <ligand>
        <name>Fe cation</name>
        <dbReference type="ChEBI" id="CHEBI:24875"/>
        <label>1</label>
    </ligand>
</feature>
<feature type="binding site" evidence="9">
    <location>
        <position position="50"/>
    </location>
    <ligand>
        <name>Fe cation</name>
        <dbReference type="ChEBI" id="CHEBI:24875"/>
        <label>3</label>
    </ligand>
</feature>
<feature type="binding site" description="axial binding residue" evidence="9">
    <location>
        <position position="52"/>
    </location>
    <ligand>
        <name>heme b</name>
        <dbReference type="ChEBI" id="CHEBI:60344"/>
        <note>ligand shared between dimeric partners</note>
    </ligand>
    <ligandPart>
        <name>Fe</name>
        <dbReference type="ChEBI" id="CHEBI:18248"/>
    </ligandPart>
</feature>
<proteinExistence type="inferred from homology"/>
<comment type="catalytic activity">
    <reaction evidence="7">
        <text>Fe(2+)(in) = Fe(2+)(out)</text>
        <dbReference type="Rhea" id="RHEA:28486"/>
        <dbReference type="ChEBI" id="CHEBI:29033"/>
    </reaction>
</comment>
<feature type="binding site" evidence="9">
    <location>
        <position position="51"/>
    </location>
    <ligand>
        <name>Fe cation</name>
        <dbReference type="ChEBI" id="CHEBI:24875"/>
        <label>2</label>
    </ligand>
</feature>
<dbReference type="InterPro" id="IPR002024">
    <property type="entry name" value="Bacterioferritin"/>
</dbReference>
<dbReference type="PRINTS" id="PR00601">
    <property type="entry name" value="BACFERRITIN"/>
</dbReference>
<keyword evidence="13" id="KW-1185">Reference proteome</keyword>
<keyword evidence="6 8" id="KW-0408">Iron</keyword>
<dbReference type="GO" id="GO:0006826">
    <property type="term" value="P:iron ion transport"/>
    <property type="evidence" value="ECO:0007669"/>
    <property type="project" value="InterPro"/>
</dbReference>
<dbReference type="CDD" id="cd00907">
    <property type="entry name" value="Bacterioferritin"/>
    <property type="match status" value="1"/>
</dbReference>
<dbReference type="Proteomes" id="UP000001962">
    <property type="component" value="Chromosome"/>
</dbReference>
<comment type="similarity">
    <text evidence="2 8 10">Belongs to the bacterioferritin family.</text>
</comment>
<dbReference type="Pfam" id="PF00210">
    <property type="entry name" value="Ferritin"/>
    <property type="match status" value="1"/>
</dbReference>
<feature type="domain" description="Ferritin-like diiron" evidence="11">
    <location>
        <begin position="1"/>
        <end position="145"/>
    </location>
</feature>
<feature type="binding site" evidence="9">
    <location>
        <position position="127"/>
    </location>
    <ligand>
        <name>Fe cation</name>
        <dbReference type="ChEBI" id="CHEBI:24875"/>
        <label>1</label>
    </ligand>
</feature>
<dbReference type="GO" id="GO:0006879">
    <property type="term" value="P:intracellular iron ion homeostasis"/>
    <property type="evidence" value="ECO:0007669"/>
    <property type="project" value="UniProtKB-KW"/>
</dbReference>
<dbReference type="GO" id="GO:0020037">
    <property type="term" value="F:heme binding"/>
    <property type="evidence" value="ECO:0007669"/>
    <property type="project" value="TreeGrafter"/>
</dbReference>
<evidence type="ECO:0000256" key="2">
    <source>
        <dbReference type="ARBA" id="ARBA00008093"/>
    </source>
</evidence>
<dbReference type="GO" id="GO:0008199">
    <property type="term" value="F:ferric iron binding"/>
    <property type="evidence" value="ECO:0007669"/>
    <property type="project" value="InterPro"/>
</dbReference>
<dbReference type="PANTHER" id="PTHR30295:SF0">
    <property type="entry name" value="BACTERIOFERRITIN"/>
    <property type="match status" value="1"/>
</dbReference>
<dbReference type="InterPro" id="IPR012347">
    <property type="entry name" value="Ferritin-like"/>
</dbReference>
<feature type="binding site" evidence="9">
    <location>
        <position position="54"/>
    </location>
    <ligand>
        <name>Fe cation</name>
        <dbReference type="ChEBI" id="CHEBI:24875"/>
        <label>1</label>
    </ligand>
</feature>
<keyword evidence="4 10" id="KW-0349">Heme</keyword>
<sequence>MQGDKKVIEYLNQALKLELTAINQYFLHSRIAGDWGLTKLEEKEYEESIDEMKHADEFIQRILFLGGMPNLQDYGRLRIGENVREILQADLEGEHEGRKLYQEAAGYCDQVQDYVTRDLFKTILADEEGHIDWLETQLDLMDRVGEQNYQQSLM</sequence>
<accession>Q0ABK3</accession>
<dbReference type="PROSITE" id="PS00549">
    <property type="entry name" value="BACTERIOFERRITIN"/>
    <property type="match status" value="1"/>
</dbReference>
<dbReference type="HOGENOM" id="CLU_104506_2_0_6"/>
<dbReference type="GO" id="GO:0004322">
    <property type="term" value="F:ferroxidase activity"/>
    <property type="evidence" value="ECO:0007669"/>
    <property type="project" value="UniProtKB-EC"/>
</dbReference>
<feature type="binding site" evidence="9">
    <location>
        <position position="94"/>
    </location>
    <ligand>
        <name>Fe cation</name>
        <dbReference type="ChEBI" id="CHEBI:24875"/>
        <label>2</label>
    </ligand>
</feature>
<dbReference type="EMBL" id="CP000453">
    <property type="protein sequence ID" value="ABI55784.1"/>
    <property type="molecule type" value="Genomic_DNA"/>
</dbReference>
<evidence type="ECO:0000256" key="6">
    <source>
        <dbReference type="ARBA" id="ARBA00023004"/>
    </source>
</evidence>
<dbReference type="OrthoDB" id="9800505at2"/>
<dbReference type="PANTHER" id="PTHR30295">
    <property type="entry name" value="BACTERIOFERRITIN"/>
    <property type="match status" value="1"/>
</dbReference>
<feature type="binding site" evidence="9">
    <location>
        <position position="18"/>
    </location>
    <ligand>
        <name>Fe cation</name>
        <dbReference type="ChEBI" id="CHEBI:24875"/>
        <label>1</label>
    </ligand>
</feature>
<evidence type="ECO:0000256" key="10">
    <source>
        <dbReference type="RuleBase" id="RU000623"/>
    </source>
</evidence>
<dbReference type="NCBIfam" id="TIGR00754">
    <property type="entry name" value="bfr"/>
    <property type="match status" value="1"/>
</dbReference>
<dbReference type="InterPro" id="IPR008331">
    <property type="entry name" value="Ferritin_DPS_dom"/>
</dbReference>
<dbReference type="KEGG" id="aeh:Mlg_0430"/>
<dbReference type="PIRSF" id="PIRSF002560">
    <property type="entry name" value="Bacterioferritin"/>
    <property type="match status" value="1"/>
</dbReference>
<evidence type="ECO:0000313" key="13">
    <source>
        <dbReference type="Proteomes" id="UP000001962"/>
    </source>
</evidence>
<keyword evidence="3 8" id="KW-0409">Iron storage</keyword>
<dbReference type="eggNOG" id="COG2193">
    <property type="taxonomic scope" value="Bacteria"/>
</dbReference>
<evidence type="ECO:0000256" key="5">
    <source>
        <dbReference type="ARBA" id="ARBA00022723"/>
    </source>
</evidence>
<dbReference type="Gene3D" id="1.20.1260.10">
    <property type="match status" value="1"/>
</dbReference>
<feature type="binding site" evidence="9">
    <location>
        <position position="130"/>
    </location>
    <ligand>
        <name>Fe cation</name>
        <dbReference type="ChEBI" id="CHEBI:24875"/>
        <label>2</label>
    </ligand>
</feature>
<dbReference type="FunFam" id="1.20.1260.10:FF:000005">
    <property type="entry name" value="Bacterioferritin"/>
    <property type="match status" value="1"/>
</dbReference>
<dbReference type="EC" id="1.16.3.1" evidence="8"/>
<dbReference type="PROSITE" id="PS50905">
    <property type="entry name" value="FERRITIN_LIKE"/>
    <property type="match status" value="1"/>
</dbReference>
<evidence type="ECO:0000256" key="8">
    <source>
        <dbReference type="PIRNR" id="PIRNR002560"/>
    </source>
</evidence>
<evidence type="ECO:0000259" key="11">
    <source>
        <dbReference type="PROSITE" id="PS50905"/>
    </source>
</evidence>
<evidence type="ECO:0000256" key="4">
    <source>
        <dbReference type="ARBA" id="ARBA00022617"/>
    </source>
</evidence>
<reference evidence="13" key="1">
    <citation type="submission" date="2006-08" db="EMBL/GenBank/DDBJ databases">
        <title>Complete sequence of Alkalilimnicola ehrilichei MLHE-1.</title>
        <authorList>
            <person name="Copeland A."/>
            <person name="Lucas S."/>
            <person name="Lapidus A."/>
            <person name="Barry K."/>
            <person name="Detter J.C."/>
            <person name="Glavina del Rio T."/>
            <person name="Hammon N."/>
            <person name="Israni S."/>
            <person name="Dalin E."/>
            <person name="Tice H."/>
            <person name="Pitluck S."/>
            <person name="Sims D."/>
            <person name="Brettin T."/>
            <person name="Bruce D."/>
            <person name="Han C."/>
            <person name="Tapia R."/>
            <person name="Gilna P."/>
            <person name="Schmutz J."/>
            <person name="Larimer F."/>
            <person name="Land M."/>
            <person name="Hauser L."/>
            <person name="Kyrpides N."/>
            <person name="Mikhailova N."/>
            <person name="Oremland R.S."/>
            <person name="Hoeft S.E."/>
            <person name="Switzer-Blum J."/>
            <person name="Kulp T."/>
            <person name="King G."/>
            <person name="Tabita R."/>
            <person name="Witte B."/>
            <person name="Santini J.M."/>
            <person name="Basu P."/>
            <person name="Hollibaugh J.T."/>
            <person name="Xie G."/>
            <person name="Stolz J.F."/>
            <person name="Richardson P."/>
        </authorList>
    </citation>
    <scope>NUCLEOTIDE SEQUENCE [LARGE SCALE GENOMIC DNA]</scope>
    <source>
        <strain evidence="13">ATCC BAA-1101 / DSM 17681 / MLHE-1</strain>
    </source>
</reference>
<dbReference type="GO" id="GO:0005829">
    <property type="term" value="C:cytosol"/>
    <property type="evidence" value="ECO:0007669"/>
    <property type="project" value="TreeGrafter"/>
</dbReference>
<comment type="catalytic activity">
    <reaction evidence="8">
        <text>4 Fe(2+) + O2 + 4 H(+) = 4 Fe(3+) + 2 H2O</text>
        <dbReference type="Rhea" id="RHEA:11148"/>
        <dbReference type="ChEBI" id="CHEBI:15377"/>
        <dbReference type="ChEBI" id="CHEBI:15378"/>
        <dbReference type="ChEBI" id="CHEBI:15379"/>
        <dbReference type="ChEBI" id="CHEBI:29033"/>
        <dbReference type="ChEBI" id="CHEBI:29034"/>
        <dbReference type="EC" id="1.16.3.1"/>
    </reaction>
</comment>
<organism evidence="12 13">
    <name type="scientific">Alkalilimnicola ehrlichii (strain ATCC BAA-1101 / DSM 17681 / MLHE-1)</name>
    <dbReference type="NCBI Taxonomy" id="187272"/>
    <lineage>
        <taxon>Bacteria</taxon>
        <taxon>Pseudomonadati</taxon>
        <taxon>Pseudomonadota</taxon>
        <taxon>Gammaproteobacteria</taxon>
        <taxon>Chromatiales</taxon>
        <taxon>Ectothiorhodospiraceae</taxon>
        <taxon>Alkalilimnicola</taxon>
    </lineage>
</organism>